<gene>
    <name evidence="2" type="ORF">LNTAR_04576</name>
</gene>
<keyword evidence="3" id="KW-1185">Reference proteome</keyword>
<dbReference type="InterPro" id="IPR013978">
    <property type="entry name" value="MEKHLA"/>
</dbReference>
<dbReference type="InterPro" id="IPR044830">
    <property type="entry name" value="HD-Zip_III"/>
</dbReference>
<dbReference type="PANTHER" id="PTHR45950">
    <property type="entry name" value="HOMEOBOX-LEUCINE ZIPPER PROTEIN ATHB-14"/>
    <property type="match status" value="1"/>
</dbReference>
<dbReference type="AlphaFoldDB" id="A6DQL4"/>
<reference evidence="2 3" key="1">
    <citation type="journal article" date="2010" name="J. Bacteriol.">
        <title>Genome sequence of Lentisphaera araneosa HTCC2155T, the type species of the order Lentisphaerales in the phylum Lentisphaerae.</title>
        <authorList>
            <person name="Thrash J.C."/>
            <person name="Cho J.C."/>
            <person name="Vergin K.L."/>
            <person name="Morris R.M."/>
            <person name="Giovannoni S.J."/>
        </authorList>
    </citation>
    <scope>NUCLEOTIDE SEQUENCE [LARGE SCALE GENOMIC DNA]</scope>
    <source>
        <strain evidence="2 3">HTCC2155</strain>
    </source>
</reference>
<dbReference type="GO" id="GO:0003700">
    <property type="term" value="F:DNA-binding transcription factor activity"/>
    <property type="evidence" value="ECO:0007669"/>
    <property type="project" value="InterPro"/>
</dbReference>
<comment type="caution">
    <text evidence="2">The sequence shown here is derived from an EMBL/GenBank/DDBJ whole genome shotgun (WGS) entry which is preliminary data.</text>
</comment>
<organism evidence="2 3">
    <name type="scientific">Lentisphaera araneosa HTCC2155</name>
    <dbReference type="NCBI Taxonomy" id="313628"/>
    <lineage>
        <taxon>Bacteria</taxon>
        <taxon>Pseudomonadati</taxon>
        <taxon>Lentisphaerota</taxon>
        <taxon>Lentisphaeria</taxon>
        <taxon>Lentisphaerales</taxon>
        <taxon>Lentisphaeraceae</taxon>
        <taxon>Lentisphaera</taxon>
    </lineage>
</organism>
<accession>A6DQL4</accession>
<name>A6DQL4_9BACT</name>
<evidence type="ECO:0000313" key="2">
    <source>
        <dbReference type="EMBL" id="EDM26095.1"/>
    </source>
</evidence>
<evidence type="ECO:0000313" key="3">
    <source>
        <dbReference type="Proteomes" id="UP000004947"/>
    </source>
</evidence>
<protein>
    <recommendedName>
        <fullName evidence="1">MEKHLA domain-containing protein</fullName>
    </recommendedName>
</protein>
<dbReference type="EMBL" id="ABCK01000020">
    <property type="protein sequence ID" value="EDM26095.1"/>
    <property type="molecule type" value="Genomic_DNA"/>
</dbReference>
<dbReference type="Pfam" id="PF08670">
    <property type="entry name" value="MEKHLA"/>
    <property type="match status" value="1"/>
</dbReference>
<dbReference type="PANTHER" id="PTHR45950:SF7">
    <property type="entry name" value="HOMEOBOX-LEUCINE ZIPPER PROTEIN ATHB-14"/>
    <property type="match status" value="1"/>
</dbReference>
<dbReference type="eggNOG" id="ENOG5032SCF">
    <property type="taxonomic scope" value="Bacteria"/>
</dbReference>
<dbReference type="STRING" id="313628.LNTAR_04576"/>
<feature type="domain" description="MEKHLA" evidence="1">
    <location>
        <begin position="11"/>
        <end position="146"/>
    </location>
</feature>
<dbReference type="RefSeq" id="WP_007280141.1">
    <property type="nucleotide sequence ID" value="NZ_ABCK01000020.1"/>
</dbReference>
<proteinExistence type="predicted"/>
<evidence type="ECO:0000259" key="1">
    <source>
        <dbReference type="Pfam" id="PF08670"/>
    </source>
</evidence>
<sequence>MDNWKESRVQAELIFASYAKLLGKPLLELTSTDDLLEKMYFADFAILSHGTQDDPIFNFANQFALDKFELTWLDMRNLPSRYSAEAPSREERKALLDRVTQYGFIDDYQGVRISSTGKRFLIKQAVVWNLVDEEGVYRGQAAAFSQCEDL</sequence>
<dbReference type="Proteomes" id="UP000004947">
    <property type="component" value="Unassembled WGS sequence"/>
</dbReference>
<dbReference type="OrthoDB" id="9794448at2"/>